<sequence>MLFFISLAVMKLLDENFYAVDLQGNCGKFGVIDESRHPLAILVFAVTSSQTGPYRITMSVRLIQKLLDDKCKKMDQFKTPVAVHLGSVEDYTIPEQVPLDPR</sequence>
<evidence type="ECO:0000313" key="2">
    <source>
        <dbReference type="Proteomes" id="UP000233556"/>
    </source>
</evidence>
<name>A0A2I0UCD5_LIMLA</name>
<reference evidence="2" key="2">
    <citation type="submission" date="2017-12" db="EMBL/GenBank/DDBJ databases">
        <title>Genome sequence of the Bar-tailed Godwit (Limosa lapponica baueri).</title>
        <authorList>
            <person name="Lima N.C.B."/>
            <person name="Parody-Merino A.M."/>
            <person name="Battley P.F."/>
            <person name="Fidler A.E."/>
            <person name="Prosdocimi F."/>
        </authorList>
    </citation>
    <scope>NUCLEOTIDE SEQUENCE [LARGE SCALE GENOMIC DNA]</scope>
</reference>
<gene>
    <name evidence="1" type="ORF">llap_5985</name>
</gene>
<evidence type="ECO:0000313" key="1">
    <source>
        <dbReference type="EMBL" id="PKU43710.1"/>
    </source>
</evidence>
<dbReference type="Proteomes" id="UP000233556">
    <property type="component" value="Unassembled WGS sequence"/>
</dbReference>
<accession>A0A2I0UCD5</accession>
<reference evidence="2" key="1">
    <citation type="submission" date="2017-11" db="EMBL/GenBank/DDBJ databases">
        <authorList>
            <person name="Lima N.C."/>
            <person name="Parody-Merino A.M."/>
            <person name="Battley P.F."/>
            <person name="Fidler A.E."/>
            <person name="Prosdocimi F."/>
        </authorList>
    </citation>
    <scope>NUCLEOTIDE SEQUENCE [LARGE SCALE GENOMIC DNA]</scope>
</reference>
<proteinExistence type="predicted"/>
<dbReference type="AlphaFoldDB" id="A0A2I0UCD5"/>
<organism evidence="1 2">
    <name type="scientific">Limosa lapponica baueri</name>
    <dbReference type="NCBI Taxonomy" id="1758121"/>
    <lineage>
        <taxon>Eukaryota</taxon>
        <taxon>Metazoa</taxon>
        <taxon>Chordata</taxon>
        <taxon>Craniata</taxon>
        <taxon>Vertebrata</taxon>
        <taxon>Euteleostomi</taxon>
        <taxon>Archelosauria</taxon>
        <taxon>Archosauria</taxon>
        <taxon>Dinosauria</taxon>
        <taxon>Saurischia</taxon>
        <taxon>Theropoda</taxon>
        <taxon>Coelurosauria</taxon>
        <taxon>Aves</taxon>
        <taxon>Neognathae</taxon>
        <taxon>Neoaves</taxon>
        <taxon>Charadriiformes</taxon>
        <taxon>Scolopacidae</taxon>
        <taxon>Limosa</taxon>
    </lineage>
</organism>
<keyword evidence="2" id="KW-1185">Reference proteome</keyword>
<dbReference type="EMBL" id="KZ505877">
    <property type="protein sequence ID" value="PKU43710.1"/>
    <property type="molecule type" value="Genomic_DNA"/>
</dbReference>
<protein>
    <submittedName>
        <fullName evidence="1">Uncharacterized protein</fullName>
    </submittedName>
</protein>